<evidence type="ECO:0000313" key="1">
    <source>
        <dbReference type="EMBL" id="VDM21564.1"/>
    </source>
</evidence>
<proteinExistence type="predicted"/>
<dbReference type="Proteomes" id="UP000274429">
    <property type="component" value="Unassembled WGS sequence"/>
</dbReference>
<dbReference type="STRING" id="6205.A0A0R3WQB8"/>
<reference evidence="3" key="1">
    <citation type="submission" date="2017-02" db="UniProtKB">
        <authorList>
            <consortium name="WormBaseParasite"/>
        </authorList>
    </citation>
    <scope>IDENTIFICATION</scope>
</reference>
<reference evidence="1 2" key="2">
    <citation type="submission" date="2018-11" db="EMBL/GenBank/DDBJ databases">
        <authorList>
            <consortium name="Pathogen Informatics"/>
        </authorList>
    </citation>
    <scope>NUCLEOTIDE SEQUENCE [LARGE SCALE GENOMIC DNA]</scope>
</reference>
<sequence>MAASEPLLKDCTPHAQQRNLLKDYFDEKELKFRHVSAEQFADVWIRYDRDGTHRTILLQSNLHHNAFVFLFGRVIYNTLMLYFSLEVF</sequence>
<dbReference type="WBParaSite" id="TTAC_0000295801-mRNA-1">
    <property type="protein sequence ID" value="TTAC_0000295801-mRNA-1"/>
    <property type="gene ID" value="TTAC_0000295801"/>
</dbReference>
<evidence type="ECO:0000313" key="2">
    <source>
        <dbReference type="Proteomes" id="UP000274429"/>
    </source>
</evidence>
<name>A0A0R3WQB8_HYDTA</name>
<keyword evidence="2" id="KW-1185">Reference proteome</keyword>
<protein>
    <submittedName>
        <fullName evidence="1 3">Uncharacterized protein</fullName>
    </submittedName>
</protein>
<gene>
    <name evidence="1" type="ORF">TTAC_LOCUS2943</name>
</gene>
<dbReference type="OrthoDB" id="428774at2759"/>
<dbReference type="EMBL" id="UYWX01001709">
    <property type="protein sequence ID" value="VDM21564.1"/>
    <property type="molecule type" value="Genomic_DNA"/>
</dbReference>
<accession>A0A0R3WQB8</accession>
<dbReference type="AlphaFoldDB" id="A0A0R3WQB8"/>
<organism evidence="3">
    <name type="scientific">Hydatigena taeniaeformis</name>
    <name type="common">Feline tapeworm</name>
    <name type="synonym">Taenia taeniaeformis</name>
    <dbReference type="NCBI Taxonomy" id="6205"/>
    <lineage>
        <taxon>Eukaryota</taxon>
        <taxon>Metazoa</taxon>
        <taxon>Spiralia</taxon>
        <taxon>Lophotrochozoa</taxon>
        <taxon>Platyhelminthes</taxon>
        <taxon>Cestoda</taxon>
        <taxon>Eucestoda</taxon>
        <taxon>Cyclophyllidea</taxon>
        <taxon>Taeniidae</taxon>
        <taxon>Hydatigera</taxon>
    </lineage>
</organism>
<evidence type="ECO:0000313" key="3">
    <source>
        <dbReference type="WBParaSite" id="TTAC_0000295801-mRNA-1"/>
    </source>
</evidence>